<keyword evidence="4" id="KW-0488">Methylation</keyword>
<dbReference type="GO" id="GO:0015627">
    <property type="term" value="C:type II protein secretion system complex"/>
    <property type="evidence" value="ECO:0007669"/>
    <property type="project" value="InterPro"/>
</dbReference>
<keyword evidence="5" id="KW-0997">Cell inner membrane</keyword>
<gene>
    <name evidence="13" type="ORF">BDK63_003647</name>
</gene>
<reference evidence="13 14" key="1">
    <citation type="submission" date="2020-08" db="EMBL/GenBank/DDBJ databases">
        <title>Genomic Encyclopedia of Archaeal and Bacterial Type Strains, Phase II (KMG-II): from individual species to whole genera.</title>
        <authorList>
            <person name="Goeker M."/>
        </authorList>
    </citation>
    <scope>NUCLEOTIDE SEQUENCE [LARGE SCALE GENOMIC DNA]</scope>
    <source>
        <strain evidence="13 14">5AG</strain>
    </source>
</reference>
<dbReference type="AlphaFoldDB" id="A0A7W5K683"/>
<feature type="domain" description="General secretion pathway GspH" evidence="12">
    <location>
        <begin position="71"/>
        <end position="184"/>
    </location>
</feature>
<dbReference type="InterPro" id="IPR022346">
    <property type="entry name" value="T2SS_GspH"/>
</dbReference>
<evidence type="ECO:0000256" key="11">
    <source>
        <dbReference type="SAM" id="Phobius"/>
    </source>
</evidence>
<evidence type="ECO:0000256" key="5">
    <source>
        <dbReference type="ARBA" id="ARBA00022519"/>
    </source>
</evidence>
<evidence type="ECO:0000259" key="12">
    <source>
        <dbReference type="Pfam" id="PF12019"/>
    </source>
</evidence>
<dbReference type="Proteomes" id="UP000553442">
    <property type="component" value="Unassembled WGS sequence"/>
</dbReference>
<keyword evidence="3" id="KW-1003">Cell membrane</keyword>
<dbReference type="PROSITE" id="PS00409">
    <property type="entry name" value="PROKAR_NTER_METHYL"/>
    <property type="match status" value="1"/>
</dbReference>
<dbReference type="InterPro" id="IPR012902">
    <property type="entry name" value="N_methyl_site"/>
</dbReference>
<evidence type="ECO:0000256" key="9">
    <source>
        <dbReference type="ARBA" id="ARBA00025772"/>
    </source>
</evidence>
<dbReference type="SUPFAM" id="SSF54523">
    <property type="entry name" value="Pili subunits"/>
    <property type="match status" value="1"/>
</dbReference>
<name>A0A7W5K683_9GAMM</name>
<comment type="similarity">
    <text evidence="9">Belongs to the GSP H family.</text>
</comment>
<organism evidence="13 14">
    <name type="scientific">Halomonas campaniensis</name>
    <dbReference type="NCBI Taxonomy" id="213554"/>
    <lineage>
        <taxon>Bacteria</taxon>
        <taxon>Pseudomonadati</taxon>
        <taxon>Pseudomonadota</taxon>
        <taxon>Gammaproteobacteria</taxon>
        <taxon>Oceanospirillales</taxon>
        <taxon>Halomonadaceae</taxon>
        <taxon>Halomonas</taxon>
    </lineage>
</organism>
<dbReference type="GO" id="GO:0015628">
    <property type="term" value="P:protein secretion by the type II secretion system"/>
    <property type="evidence" value="ECO:0007669"/>
    <property type="project" value="InterPro"/>
</dbReference>
<evidence type="ECO:0000256" key="7">
    <source>
        <dbReference type="ARBA" id="ARBA00022989"/>
    </source>
</evidence>
<evidence type="ECO:0000313" key="13">
    <source>
        <dbReference type="EMBL" id="MBB3332744.1"/>
    </source>
</evidence>
<keyword evidence="14" id="KW-1185">Reference proteome</keyword>
<dbReference type="RefSeq" id="WP_183334523.1">
    <property type="nucleotide sequence ID" value="NZ_JACHZF010000056.1"/>
</dbReference>
<comment type="caution">
    <text evidence="13">The sequence shown here is derived from an EMBL/GenBank/DDBJ whole genome shotgun (WGS) entry which is preliminary data.</text>
</comment>
<dbReference type="GO" id="GO:0005886">
    <property type="term" value="C:plasma membrane"/>
    <property type="evidence" value="ECO:0007669"/>
    <property type="project" value="UniProtKB-SubCell"/>
</dbReference>
<dbReference type="EMBL" id="JACHZF010000056">
    <property type="protein sequence ID" value="MBB3332744.1"/>
    <property type="molecule type" value="Genomic_DNA"/>
</dbReference>
<feature type="transmembrane region" description="Helical" evidence="11">
    <location>
        <begin position="35"/>
        <end position="55"/>
    </location>
</feature>
<comment type="subcellular location">
    <subcellularLocation>
        <location evidence="1">Cell inner membrane</location>
        <topology evidence="1">Single-pass membrane protein</topology>
    </subcellularLocation>
</comment>
<evidence type="ECO:0000256" key="8">
    <source>
        <dbReference type="ARBA" id="ARBA00023136"/>
    </source>
</evidence>
<accession>A0A7W5K683</accession>
<proteinExistence type="inferred from homology"/>
<keyword evidence="8 11" id="KW-0472">Membrane</keyword>
<evidence type="ECO:0000256" key="3">
    <source>
        <dbReference type="ARBA" id="ARBA00022475"/>
    </source>
</evidence>
<dbReference type="Gene3D" id="3.55.40.10">
    <property type="entry name" value="minor pseudopilin epsh domain"/>
    <property type="match status" value="1"/>
</dbReference>
<evidence type="ECO:0000256" key="2">
    <source>
        <dbReference type="ARBA" id="ARBA00021549"/>
    </source>
</evidence>
<evidence type="ECO:0000256" key="1">
    <source>
        <dbReference type="ARBA" id="ARBA00004377"/>
    </source>
</evidence>
<dbReference type="Pfam" id="PF12019">
    <property type="entry name" value="GspH"/>
    <property type="match status" value="1"/>
</dbReference>
<evidence type="ECO:0000256" key="10">
    <source>
        <dbReference type="ARBA" id="ARBA00030775"/>
    </source>
</evidence>
<keyword evidence="7 11" id="KW-1133">Transmembrane helix</keyword>
<protein>
    <recommendedName>
        <fullName evidence="2">Type II secretion system protein H</fullName>
    </recommendedName>
    <alternativeName>
        <fullName evidence="10">General secretion pathway protein H</fullName>
    </alternativeName>
</protein>
<evidence type="ECO:0000313" key="14">
    <source>
        <dbReference type="Proteomes" id="UP000553442"/>
    </source>
</evidence>
<evidence type="ECO:0000256" key="6">
    <source>
        <dbReference type="ARBA" id="ARBA00022692"/>
    </source>
</evidence>
<keyword evidence="6 11" id="KW-0812">Transmembrane</keyword>
<dbReference type="Pfam" id="PF07963">
    <property type="entry name" value="N_methyl"/>
    <property type="match status" value="1"/>
</dbReference>
<dbReference type="InterPro" id="IPR045584">
    <property type="entry name" value="Pilin-like"/>
</dbReference>
<evidence type="ECO:0000256" key="4">
    <source>
        <dbReference type="ARBA" id="ARBA00022481"/>
    </source>
</evidence>
<sequence length="196" mass="21468">MHPATPCRYRHASRYHTGARRGLAKPCPPRHQHGLTLIELITAIAALSILVTWAIPGFQQFTARNEVAAEVMRITSALAMAKSTAVTRRQVIAVCPVNTPDADQCEKHDWSLPIAILDGHATAGDLSGVEILKVVEPSGGPEIRFNRDYPIRFQSTGWSRGHNGTFTICGRHGRAVEVIISNMGRVRVPEDQATEC</sequence>
<dbReference type="NCBIfam" id="TIGR02532">
    <property type="entry name" value="IV_pilin_GFxxxE"/>
    <property type="match status" value="1"/>
</dbReference>